<gene>
    <name evidence="6" type="ORF">KP509_18G044200</name>
</gene>
<comment type="caution">
    <text evidence="6">The sequence shown here is derived from an EMBL/GenBank/DDBJ whole genome shotgun (WGS) entry which is preliminary data.</text>
</comment>
<proteinExistence type="inferred from homology"/>
<evidence type="ECO:0000313" key="7">
    <source>
        <dbReference type="Proteomes" id="UP000825935"/>
    </source>
</evidence>
<feature type="compositionally biased region" description="Basic and acidic residues" evidence="4">
    <location>
        <begin position="1"/>
        <end position="19"/>
    </location>
</feature>
<dbReference type="PANTHER" id="PTHR45868">
    <property type="entry name" value="HEAVY METAL-ASSOCIATED ISOPRENYLATED PLANT PROTEIN 33-RELATED"/>
    <property type="match status" value="1"/>
</dbReference>
<dbReference type="GO" id="GO:0046872">
    <property type="term" value="F:metal ion binding"/>
    <property type="evidence" value="ECO:0007669"/>
    <property type="project" value="UniProtKB-KW"/>
</dbReference>
<dbReference type="InterPro" id="IPR006121">
    <property type="entry name" value="HMA_dom"/>
</dbReference>
<dbReference type="Proteomes" id="UP000825935">
    <property type="component" value="Chromosome 18"/>
</dbReference>
<dbReference type="PROSITE" id="PS50846">
    <property type="entry name" value="HMA_2"/>
    <property type="match status" value="1"/>
</dbReference>
<dbReference type="SUPFAM" id="SSF55008">
    <property type="entry name" value="HMA, heavy metal-associated domain"/>
    <property type="match status" value="1"/>
</dbReference>
<dbReference type="EMBL" id="CM035423">
    <property type="protein sequence ID" value="KAH7365751.1"/>
    <property type="molecule type" value="Genomic_DNA"/>
</dbReference>
<evidence type="ECO:0000259" key="5">
    <source>
        <dbReference type="PROSITE" id="PS50846"/>
    </source>
</evidence>
<keyword evidence="2" id="KW-0449">Lipoprotein</keyword>
<feature type="region of interest" description="Disordered" evidence="4">
    <location>
        <begin position="1"/>
        <end position="20"/>
    </location>
</feature>
<sequence length="212" mass="22379">MANSCKKPDGGKTPPKMEMKPSSLFFLPQTVHLRVLIHCEACKKKVKKVLQNVEGVQTVEIDGALGKVSVVGNVDACALIKRLERANKVAEVFPSGGGGSAKDKGQQKNGGAESVKEDKENSNVGNDADVNAGKTEDNEKMNGDGGCESGKKKKKSGGNQNASTPGPFDDSMNTLNKSIAPLAIQTGFVSMDSAEYATHMFSDENANNCSIM</sequence>
<comment type="similarity">
    <text evidence="3">Belongs to the HIPP family.</text>
</comment>
<evidence type="ECO:0000256" key="4">
    <source>
        <dbReference type="SAM" id="MobiDB-lite"/>
    </source>
</evidence>
<evidence type="ECO:0000256" key="1">
    <source>
        <dbReference type="ARBA" id="ARBA00022723"/>
    </source>
</evidence>
<dbReference type="OrthoDB" id="689350at2759"/>
<keyword evidence="1" id="KW-0479">Metal-binding</keyword>
<evidence type="ECO:0000256" key="3">
    <source>
        <dbReference type="ARBA" id="ARBA00024045"/>
    </source>
</evidence>
<accession>A0A8T2SP53</accession>
<dbReference type="InterPro" id="IPR036163">
    <property type="entry name" value="HMA_dom_sf"/>
</dbReference>
<dbReference type="Gene3D" id="3.30.70.100">
    <property type="match status" value="1"/>
</dbReference>
<protein>
    <recommendedName>
        <fullName evidence="5">HMA domain-containing protein</fullName>
    </recommendedName>
</protein>
<dbReference type="CDD" id="cd00371">
    <property type="entry name" value="HMA"/>
    <property type="match status" value="1"/>
</dbReference>
<dbReference type="PANTHER" id="PTHR45868:SF80">
    <property type="entry name" value="F15K9.8-RELATED"/>
    <property type="match status" value="1"/>
</dbReference>
<reference evidence="6" key="1">
    <citation type="submission" date="2021-08" db="EMBL/GenBank/DDBJ databases">
        <title>WGS assembly of Ceratopteris richardii.</title>
        <authorList>
            <person name="Marchant D.B."/>
            <person name="Chen G."/>
            <person name="Jenkins J."/>
            <person name="Shu S."/>
            <person name="Leebens-Mack J."/>
            <person name="Grimwood J."/>
            <person name="Schmutz J."/>
            <person name="Soltis P."/>
            <person name="Soltis D."/>
            <person name="Chen Z.-H."/>
        </authorList>
    </citation>
    <scope>NUCLEOTIDE SEQUENCE</scope>
    <source>
        <strain evidence="6">Whitten #5841</strain>
        <tissue evidence="6">Leaf</tissue>
    </source>
</reference>
<name>A0A8T2SP53_CERRI</name>
<organism evidence="6 7">
    <name type="scientific">Ceratopteris richardii</name>
    <name type="common">Triangle waterfern</name>
    <dbReference type="NCBI Taxonomy" id="49495"/>
    <lineage>
        <taxon>Eukaryota</taxon>
        <taxon>Viridiplantae</taxon>
        <taxon>Streptophyta</taxon>
        <taxon>Embryophyta</taxon>
        <taxon>Tracheophyta</taxon>
        <taxon>Polypodiopsida</taxon>
        <taxon>Polypodiidae</taxon>
        <taxon>Polypodiales</taxon>
        <taxon>Pteridineae</taxon>
        <taxon>Pteridaceae</taxon>
        <taxon>Parkerioideae</taxon>
        <taxon>Ceratopteris</taxon>
    </lineage>
</organism>
<dbReference type="Pfam" id="PF00403">
    <property type="entry name" value="HMA"/>
    <property type="match status" value="1"/>
</dbReference>
<dbReference type="OMA" id="FADECCM"/>
<feature type="region of interest" description="Disordered" evidence="4">
    <location>
        <begin position="92"/>
        <end position="174"/>
    </location>
</feature>
<keyword evidence="2" id="KW-0636">Prenylation</keyword>
<dbReference type="AlphaFoldDB" id="A0A8T2SP53"/>
<evidence type="ECO:0000256" key="2">
    <source>
        <dbReference type="ARBA" id="ARBA00023289"/>
    </source>
</evidence>
<evidence type="ECO:0000313" key="6">
    <source>
        <dbReference type="EMBL" id="KAH7365751.1"/>
    </source>
</evidence>
<feature type="domain" description="HMA" evidence="5">
    <location>
        <begin position="28"/>
        <end position="91"/>
    </location>
</feature>
<keyword evidence="7" id="KW-1185">Reference proteome</keyword>